<evidence type="ECO:0000313" key="3">
    <source>
        <dbReference type="Proteomes" id="UP000015101"/>
    </source>
</evidence>
<sequence length="173" mass="20134">MHIFHNIRNNRLTEPKQDLYFTEKSVPLVCQAFHKRTVAALPILTEKTAGERKQSMFHKSCDHVVDVAKTPWQFQCDRFQMLLGMCHLLQAVVMGTTKFNIAAAEVLPSDHQFQYVLLSAFGQNLLKYPRQSGRYQRSTFIATCKAPHHTGMMVFEFRIDSIQTMPWHFYRPS</sequence>
<dbReference type="EMBL" id="KB097628">
    <property type="protein sequence ID" value="ESN93194.1"/>
    <property type="molecule type" value="Genomic_DNA"/>
</dbReference>
<dbReference type="CTD" id="20207974"/>
<reference evidence="1 3" key="2">
    <citation type="journal article" date="2013" name="Nature">
        <title>Insights into bilaterian evolution from three spiralian genomes.</title>
        <authorList>
            <person name="Simakov O."/>
            <person name="Marletaz F."/>
            <person name="Cho S.J."/>
            <person name="Edsinger-Gonzales E."/>
            <person name="Havlak P."/>
            <person name="Hellsten U."/>
            <person name="Kuo D.H."/>
            <person name="Larsson T."/>
            <person name="Lv J."/>
            <person name="Arendt D."/>
            <person name="Savage R."/>
            <person name="Osoegawa K."/>
            <person name="de Jong P."/>
            <person name="Grimwood J."/>
            <person name="Chapman J.A."/>
            <person name="Shapiro H."/>
            <person name="Aerts A."/>
            <person name="Otillar R.P."/>
            <person name="Terry A.Y."/>
            <person name="Boore J.L."/>
            <person name="Grigoriev I.V."/>
            <person name="Lindberg D.R."/>
            <person name="Seaver E.C."/>
            <person name="Weisblat D.A."/>
            <person name="Putnam N.H."/>
            <person name="Rokhsar D.S."/>
        </authorList>
    </citation>
    <scope>NUCLEOTIDE SEQUENCE</scope>
</reference>
<dbReference type="KEGG" id="hro:HELRODRAFT_181114"/>
<keyword evidence="3" id="KW-1185">Reference proteome</keyword>
<dbReference type="AlphaFoldDB" id="T1FGM5"/>
<dbReference type="RefSeq" id="XP_009028653.1">
    <property type="nucleotide sequence ID" value="XM_009030405.1"/>
</dbReference>
<accession>T1FGM5</accession>
<dbReference type="HOGENOM" id="CLU_1549321_0_0_1"/>
<evidence type="ECO:0000313" key="2">
    <source>
        <dbReference type="EnsemblMetazoa" id="HelroP181114"/>
    </source>
</evidence>
<reference evidence="2" key="3">
    <citation type="submission" date="2015-06" db="UniProtKB">
        <authorList>
            <consortium name="EnsemblMetazoa"/>
        </authorList>
    </citation>
    <scope>IDENTIFICATION</scope>
</reference>
<organism evidence="2 3">
    <name type="scientific">Helobdella robusta</name>
    <name type="common">Californian leech</name>
    <dbReference type="NCBI Taxonomy" id="6412"/>
    <lineage>
        <taxon>Eukaryota</taxon>
        <taxon>Metazoa</taxon>
        <taxon>Spiralia</taxon>
        <taxon>Lophotrochozoa</taxon>
        <taxon>Annelida</taxon>
        <taxon>Clitellata</taxon>
        <taxon>Hirudinea</taxon>
        <taxon>Rhynchobdellida</taxon>
        <taxon>Glossiphoniidae</taxon>
        <taxon>Helobdella</taxon>
    </lineage>
</organism>
<dbReference type="GeneID" id="20207974"/>
<gene>
    <name evidence="2" type="primary">20207974</name>
    <name evidence="1" type="ORF">HELRODRAFT_181114</name>
</gene>
<reference evidence="3" key="1">
    <citation type="submission" date="2012-12" db="EMBL/GenBank/DDBJ databases">
        <authorList>
            <person name="Hellsten U."/>
            <person name="Grimwood J."/>
            <person name="Chapman J.A."/>
            <person name="Shapiro H."/>
            <person name="Aerts A."/>
            <person name="Otillar R.P."/>
            <person name="Terry A.Y."/>
            <person name="Boore J.L."/>
            <person name="Simakov O."/>
            <person name="Marletaz F."/>
            <person name="Cho S.-J."/>
            <person name="Edsinger-Gonzales E."/>
            <person name="Havlak P."/>
            <person name="Kuo D.-H."/>
            <person name="Larsson T."/>
            <person name="Lv J."/>
            <person name="Arendt D."/>
            <person name="Savage R."/>
            <person name="Osoegawa K."/>
            <person name="de Jong P."/>
            <person name="Lindberg D.R."/>
            <person name="Seaver E.C."/>
            <person name="Weisblat D.A."/>
            <person name="Putnam N.H."/>
            <person name="Grigoriev I.V."/>
            <person name="Rokhsar D.S."/>
        </authorList>
    </citation>
    <scope>NUCLEOTIDE SEQUENCE</scope>
</reference>
<dbReference type="Proteomes" id="UP000015101">
    <property type="component" value="Unassembled WGS sequence"/>
</dbReference>
<protein>
    <submittedName>
        <fullName evidence="1 2">Uncharacterized protein</fullName>
    </submittedName>
</protein>
<evidence type="ECO:0000313" key="1">
    <source>
        <dbReference type="EMBL" id="ESN93194.1"/>
    </source>
</evidence>
<proteinExistence type="predicted"/>
<dbReference type="EnsemblMetazoa" id="HelroT181114">
    <property type="protein sequence ID" value="HelroP181114"/>
    <property type="gene ID" value="HelroG181114"/>
</dbReference>
<name>T1FGM5_HELRO</name>
<dbReference type="InParanoid" id="T1FGM5"/>
<dbReference type="EMBL" id="AMQM01007476">
    <property type="status" value="NOT_ANNOTATED_CDS"/>
    <property type="molecule type" value="Genomic_DNA"/>
</dbReference>